<organism evidence="2 3">
    <name type="scientific">Favolaschia claudopus</name>
    <dbReference type="NCBI Taxonomy" id="2862362"/>
    <lineage>
        <taxon>Eukaryota</taxon>
        <taxon>Fungi</taxon>
        <taxon>Dikarya</taxon>
        <taxon>Basidiomycota</taxon>
        <taxon>Agaricomycotina</taxon>
        <taxon>Agaricomycetes</taxon>
        <taxon>Agaricomycetidae</taxon>
        <taxon>Agaricales</taxon>
        <taxon>Marasmiineae</taxon>
        <taxon>Mycenaceae</taxon>
        <taxon>Favolaschia</taxon>
    </lineage>
</organism>
<evidence type="ECO:0000256" key="1">
    <source>
        <dbReference type="SAM" id="MobiDB-lite"/>
    </source>
</evidence>
<reference evidence="2 3" key="1">
    <citation type="journal article" date="2024" name="J Genomics">
        <title>Draft genome sequencing and assembly of Favolaschia claudopus CIRM-BRFM 2984 isolated from oak limbs.</title>
        <authorList>
            <person name="Navarro D."/>
            <person name="Drula E."/>
            <person name="Chaduli D."/>
            <person name="Cazenave R."/>
            <person name="Ahrendt S."/>
            <person name="Wang J."/>
            <person name="Lipzen A."/>
            <person name="Daum C."/>
            <person name="Barry K."/>
            <person name="Grigoriev I.V."/>
            <person name="Favel A."/>
            <person name="Rosso M.N."/>
            <person name="Martin F."/>
        </authorList>
    </citation>
    <scope>NUCLEOTIDE SEQUENCE [LARGE SCALE GENOMIC DNA]</scope>
    <source>
        <strain evidence="2 3">CIRM-BRFM 2984</strain>
    </source>
</reference>
<keyword evidence="3" id="KW-1185">Reference proteome</keyword>
<protein>
    <submittedName>
        <fullName evidence="2">Uncharacterized protein</fullName>
    </submittedName>
</protein>
<feature type="compositionally biased region" description="Basic and acidic residues" evidence="1">
    <location>
        <begin position="60"/>
        <end position="77"/>
    </location>
</feature>
<name>A0AAW0A6H9_9AGAR</name>
<feature type="compositionally biased region" description="Basic and acidic residues" evidence="1">
    <location>
        <begin position="133"/>
        <end position="148"/>
    </location>
</feature>
<dbReference type="EMBL" id="JAWWNJ010000081">
    <property type="protein sequence ID" value="KAK7001845.1"/>
    <property type="molecule type" value="Genomic_DNA"/>
</dbReference>
<proteinExistence type="predicted"/>
<evidence type="ECO:0000313" key="3">
    <source>
        <dbReference type="Proteomes" id="UP001362999"/>
    </source>
</evidence>
<comment type="caution">
    <text evidence="2">The sequence shown here is derived from an EMBL/GenBank/DDBJ whole genome shotgun (WGS) entry which is preliminary data.</text>
</comment>
<feature type="compositionally biased region" description="Basic and acidic residues" evidence="1">
    <location>
        <begin position="212"/>
        <end position="228"/>
    </location>
</feature>
<sequence>MYDRYFKERPSVRYGWRGKERAMAKFGGTMGRRAAGADRRGTGMRKDENTNTIGNLVGGKTRDERGGEEVQEEDCKGQQKGVPGDHIVDVDGDEEDRRVETEKLEGEQRLDEFILKGQMDWEGRTEVGGVGLEEGKGGHGQFTRERMGLKASKGVKGNVSEGRKWRGRAGGTVPETISLKQTHQKDWAGSESGGRMASDAKSSTVTHGSWVLEKETTEAAKREEREGEGGWAKRRG</sequence>
<feature type="region of interest" description="Disordered" evidence="1">
    <location>
        <begin position="128"/>
        <end position="236"/>
    </location>
</feature>
<accession>A0AAW0A6H9</accession>
<feature type="region of interest" description="Disordered" evidence="1">
    <location>
        <begin position="27"/>
        <end position="101"/>
    </location>
</feature>
<dbReference type="AlphaFoldDB" id="A0AAW0A6H9"/>
<dbReference type="Proteomes" id="UP001362999">
    <property type="component" value="Unassembled WGS sequence"/>
</dbReference>
<evidence type="ECO:0000313" key="2">
    <source>
        <dbReference type="EMBL" id="KAK7001845.1"/>
    </source>
</evidence>
<gene>
    <name evidence="2" type="ORF">R3P38DRAFT_2795302</name>
</gene>
<feature type="compositionally biased region" description="Basic and acidic residues" evidence="1">
    <location>
        <begin position="35"/>
        <end position="49"/>
    </location>
</feature>